<dbReference type="PIRSF" id="PIRSF004930">
    <property type="entry name" value="Tln_factor_SUA5"/>
    <property type="match status" value="1"/>
</dbReference>
<organism evidence="16 17">
    <name type="scientific">Dialister invisus DSM 15470</name>
    <dbReference type="NCBI Taxonomy" id="592028"/>
    <lineage>
        <taxon>Bacteria</taxon>
        <taxon>Bacillati</taxon>
        <taxon>Bacillota</taxon>
        <taxon>Negativicutes</taxon>
        <taxon>Veillonellales</taxon>
        <taxon>Veillonellaceae</taxon>
        <taxon>Dialister</taxon>
    </lineage>
</organism>
<keyword evidence="9 13" id="KW-0547">Nucleotide-binding</keyword>
<evidence type="ECO:0000256" key="7">
    <source>
        <dbReference type="ARBA" id="ARBA00022694"/>
    </source>
</evidence>
<feature type="domain" description="YrdC-like" evidence="15">
    <location>
        <begin position="20"/>
        <end position="206"/>
    </location>
</feature>
<comment type="similarity">
    <text evidence="2 13">Belongs to the SUA5 family.</text>
</comment>
<proteinExistence type="inferred from homology"/>
<evidence type="ECO:0000256" key="11">
    <source>
        <dbReference type="ARBA" id="ARBA00029774"/>
    </source>
</evidence>
<comment type="caution">
    <text evidence="16">The sequence shown here is derived from an EMBL/GenBank/DDBJ whole genome shotgun (WGS) entry which is preliminary data.</text>
</comment>
<dbReference type="GO" id="GO:0005737">
    <property type="term" value="C:cytoplasm"/>
    <property type="evidence" value="ECO:0007669"/>
    <property type="project" value="UniProtKB-SubCell"/>
</dbReference>
<feature type="binding site" evidence="14">
    <location>
        <position position="69"/>
    </location>
    <ligand>
        <name>ATP</name>
        <dbReference type="ChEBI" id="CHEBI:30616"/>
    </ligand>
</feature>
<evidence type="ECO:0000256" key="14">
    <source>
        <dbReference type="PIRSR" id="PIRSR004930-1"/>
    </source>
</evidence>
<reference evidence="16" key="1">
    <citation type="submission" date="2009-09" db="EMBL/GenBank/DDBJ databases">
        <authorList>
            <person name="Weinstock G."/>
            <person name="Sodergren E."/>
            <person name="Clifton S."/>
            <person name="Fulton L."/>
            <person name="Fulton B."/>
            <person name="Courtney L."/>
            <person name="Fronick C."/>
            <person name="Harrison M."/>
            <person name="Strong C."/>
            <person name="Farmer C."/>
            <person name="Delahaunty K."/>
            <person name="Markovic C."/>
            <person name="Hall O."/>
            <person name="Minx P."/>
            <person name="Tomlinson C."/>
            <person name="Mitreva M."/>
            <person name="Nelson J."/>
            <person name="Hou S."/>
            <person name="Wollam A."/>
            <person name="Pepin K.H."/>
            <person name="Johnson M."/>
            <person name="Bhonagiri V."/>
            <person name="Nash W.E."/>
            <person name="Warren W."/>
            <person name="Chinwalla A."/>
            <person name="Mardis E.R."/>
            <person name="Wilson R.K."/>
        </authorList>
    </citation>
    <scope>NUCLEOTIDE SEQUENCE [LARGE SCALE GENOMIC DNA]</scope>
    <source>
        <strain evidence="16">DSM 15470</strain>
    </source>
</reference>
<evidence type="ECO:0000256" key="2">
    <source>
        <dbReference type="ARBA" id="ARBA00007663"/>
    </source>
</evidence>
<evidence type="ECO:0000313" key="17">
    <source>
        <dbReference type="Proteomes" id="UP000004736"/>
    </source>
</evidence>
<feature type="binding site" evidence="14">
    <location>
        <position position="240"/>
    </location>
    <ligand>
        <name>ATP</name>
        <dbReference type="ChEBI" id="CHEBI:30616"/>
    </ligand>
</feature>
<dbReference type="InterPro" id="IPR005145">
    <property type="entry name" value="Sua5_C"/>
</dbReference>
<dbReference type="InterPro" id="IPR017945">
    <property type="entry name" value="DHBP_synth_RibB-like_a/b_dom"/>
</dbReference>
<sequence>MQKEVKMITKKIIVDQSYYNDKVKRLGEVIRAGGLVAFPTETVYGLGGNALDKEAAKKIYMAKGRPSDNPLIVHVADISEVSTYVKRILPLEKRLMEAFWPGPLTIVFPKKDIVPMATSGGLRTIAIRCPAHEAARALIRAAGVPIAGPSANISTKPSPTTADAVLHDMDGRIEFVIDGGDSLIGLESTVIAVENGKIIIYRPGGITRDMLEAFAPTELDTAITAEQEHPKAPGMKYRHYAPSAPLTVYAGNIEAVESEILSFANKGKGKFGFFVSQETAEKIPAGNIIFVWGRRGNKKELAHNLFQGLLFFNNHPVDHIIGEGTDGGGIGMAIMNRLTKASGTHIINMN</sequence>
<evidence type="ECO:0000256" key="6">
    <source>
        <dbReference type="ARBA" id="ARBA00022679"/>
    </source>
</evidence>
<dbReference type="GO" id="GO:0061710">
    <property type="term" value="F:L-threonylcarbamoyladenylate synthase"/>
    <property type="evidence" value="ECO:0007669"/>
    <property type="project" value="UniProtKB-EC"/>
</dbReference>
<dbReference type="GO" id="GO:0008033">
    <property type="term" value="P:tRNA processing"/>
    <property type="evidence" value="ECO:0007669"/>
    <property type="project" value="UniProtKB-KW"/>
</dbReference>
<comment type="subcellular location">
    <subcellularLocation>
        <location evidence="1 13">Cytoplasm</location>
    </subcellularLocation>
</comment>
<dbReference type="PROSITE" id="PS51163">
    <property type="entry name" value="YRDC"/>
    <property type="match status" value="1"/>
</dbReference>
<evidence type="ECO:0000256" key="12">
    <source>
        <dbReference type="ARBA" id="ARBA00048366"/>
    </source>
</evidence>
<feature type="binding site" evidence="14">
    <location>
        <position position="65"/>
    </location>
    <ligand>
        <name>ATP</name>
        <dbReference type="ChEBI" id="CHEBI:30616"/>
    </ligand>
</feature>
<feature type="binding site" evidence="14">
    <location>
        <position position="124"/>
    </location>
    <ligand>
        <name>ATP</name>
        <dbReference type="ChEBI" id="CHEBI:30616"/>
    </ligand>
</feature>
<dbReference type="Pfam" id="PF03481">
    <property type="entry name" value="Sua5_C"/>
    <property type="match status" value="1"/>
</dbReference>
<dbReference type="InterPro" id="IPR038385">
    <property type="entry name" value="Sua5/YwlC_C"/>
</dbReference>
<comment type="function">
    <text evidence="13">Required for the formation of a threonylcarbamoyl group on adenosine at position 37 (t(6)A37) in tRNAs that read codons beginning with adenine.</text>
</comment>
<dbReference type="InterPro" id="IPR010923">
    <property type="entry name" value="T(6)A37_SUA5"/>
</dbReference>
<dbReference type="PANTHER" id="PTHR17490:SF16">
    <property type="entry name" value="THREONYLCARBAMOYL-AMP SYNTHASE"/>
    <property type="match status" value="1"/>
</dbReference>
<evidence type="ECO:0000256" key="10">
    <source>
        <dbReference type="ARBA" id="ARBA00022840"/>
    </source>
</evidence>
<name>C9LKV0_9FIRM</name>
<feature type="binding site" evidence="14">
    <location>
        <position position="128"/>
    </location>
    <ligand>
        <name>L-threonine</name>
        <dbReference type="ChEBI" id="CHEBI:57926"/>
    </ligand>
</feature>
<keyword evidence="10 13" id="KW-0067">ATP-binding</keyword>
<evidence type="ECO:0000259" key="15">
    <source>
        <dbReference type="PROSITE" id="PS51163"/>
    </source>
</evidence>
<dbReference type="InterPro" id="IPR006070">
    <property type="entry name" value="Sua5-like_dom"/>
</dbReference>
<dbReference type="Proteomes" id="UP000004736">
    <property type="component" value="Unassembled WGS sequence"/>
</dbReference>
<dbReference type="PANTHER" id="PTHR17490">
    <property type="entry name" value="SUA5"/>
    <property type="match status" value="1"/>
</dbReference>
<evidence type="ECO:0000256" key="13">
    <source>
        <dbReference type="PIRNR" id="PIRNR004930"/>
    </source>
</evidence>
<dbReference type="InterPro" id="IPR050156">
    <property type="entry name" value="TC-AMP_synthase_SUA5"/>
</dbReference>
<evidence type="ECO:0000313" key="16">
    <source>
        <dbReference type="EMBL" id="EEW96187.1"/>
    </source>
</evidence>
<dbReference type="GO" id="GO:0006450">
    <property type="term" value="P:regulation of translational fidelity"/>
    <property type="evidence" value="ECO:0007669"/>
    <property type="project" value="TreeGrafter"/>
</dbReference>
<dbReference type="Gene3D" id="3.40.50.11030">
    <property type="entry name" value="Threonylcarbamoyl-AMP synthase, C-terminal domain"/>
    <property type="match status" value="1"/>
</dbReference>
<dbReference type="NCBIfam" id="TIGR00057">
    <property type="entry name" value="L-threonylcarbamoyladenylate synthase"/>
    <property type="match status" value="1"/>
</dbReference>
<dbReference type="HOGENOM" id="CLU_031397_0_0_9"/>
<dbReference type="Gene3D" id="3.90.870.10">
    <property type="entry name" value="DHBP synthase"/>
    <property type="match status" value="1"/>
</dbReference>
<dbReference type="GO" id="GO:0005524">
    <property type="term" value="F:ATP binding"/>
    <property type="evidence" value="ECO:0007669"/>
    <property type="project" value="UniProtKB-UniRule"/>
</dbReference>
<dbReference type="EMBL" id="ACIM02000001">
    <property type="protein sequence ID" value="EEW96187.1"/>
    <property type="molecule type" value="Genomic_DNA"/>
</dbReference>
<evidence type="ECO:0000256" key="3">
    <source>
        <dbReference type="ARBA" id="ARBA00012584"/>
    </source>
</evidence>
<feature type="binding site" evidence="14">
    <location>
        <position position="158"/>
    </location>
    <ligand>
        <name>ATP</name>
        <dbReference type="ChEBI" id="CHEBI:30616"/>
    </ligand>
</feature>
<feature type="binding site" evidence="14">
    <location>
        <position position="42"/>
    </location>
    <ligand>
        <name>L-threonine</name>
        <dbReference type="ChEBI" id="CHEBI:57926"/>
    </ligand>
</feature>
<dbReference type="GO" id="GO:0003725">
    <property type="term" value="F:double-stranded RNA binding"/>
    <property type="evidence" value="ECO:0007669"/>
    <property type="project" value="UniProtKB-UniRule"/>
</dbReference>
<feature type="binding site" evidence="14">
    <location>
        <position position="150"/>
    </location>
    <ligand>
        <name>ATP</name>
        <dbReference type="ChEBI" id="CHEBI:30616"/>
    </ligand>
</feature>
<feature type="binding site" evidence="14">
    <location>
        <position position="74"/>
    </location>
    <ligand>
        <name>L-threonine</name>
        <dbReference type="ChEBI" id="CHEBI:57926"/>
    </ligand>
</feature>
<evidence type="ECO:0000256" key="9">
    <source>
        <dbReference type="ARBA" id="ARBA00022741"/>
    </source>
</evidence>
<keyword evidence="5 13" id="KW-0963">Cytoplasm</keyword>
<keyword evidence="17" id="KW-1185">Reference proteome</keyword>
<dbReference type="AlphaFoldDB" id="C9LKV0"/>
<evidence type="ECO:0000256" key="5">
    <source>
        <dbReference type="ARBA" id="ARBA00022490"/>
    </source>
</evidence>
<dbReference type="STRING" id="592028.GCWU000321_00125"/>
<dbReference type="GO" id="GO:0000049">
    <property type="term" value="F:tRNA binding"/>
    <property type="evidence" value="ECO:0007669"/>
    <property type="project" value="TreeGrafter"/>
</dbReference>
<protein>
    <recommendedName>
        <fullName evidence="4 13">Threonylcarbamoyl-AMP synthase</fullName>
        <shortName evidence="13">TC-AMP synthase</shortName>
        <ecNumber evidence="3 13">2.7.7.87</ecNumber>
    </recommendedName>
    <alternativeName>
        <fullName evidence="11 13">L-threonylcarbamoyladenylate synthase</fullName>
    </alternativeName>
</protein>
<keyword evidence="8 13" id="KW-0548">Nucleotidyltransferase</keyword>
<dbReference type="SUPFAM" id="SSF55821">
    <property type="entry name" value="YrdC/RibB"/>
    <property type="match status" value="1"/>
</dbReference>
<keyword evidence="6 13" id="KW-0808">Transferase</keyword>
<dbReference type="EC" id="2.7.7.87" evidence="3 13"/>
<evidence type="ECO:0000256" key="8">
    <source>
        <dbReference type="ARBA" id="ARBA00022695"/>
    </source>
</evidence>
<accession>C9LKV0</accession>
<feature type="binding site" evidence="14">
    <location>
        <position position="202"/>
    </location>
    <ligand>
        <name>ATP</name>
        <dbReference type="ChEBI" id="CHEBI:30616"/>
    </ligand>
</feature>
<dbReference type="Pfam" id="PF01300">
    <property type="entry name" value="Sua5_yciO_yrdC"/>
    <property type="match status" value="1"/>
</dbReference>
<feature type="binding site" evidence="14">
    <location>
        <position position="188"/>
    </location>
    <ligand>
        <name>L-threonine</name>
        <dbReference type="ChEBI" id="CHEBI:57926"/>
    </ligand>
</feature>
<dbReference type="FunFam" id="3.90.870.10:FF:000009">
    <property type="entry name" value="Threonylcarbamoyl-AMP synthase, putative"/>
    <property type="match status" value="1"/>
</dbReference>
<keyword evidence="7 13" id="KW-0819">tRNA processing</keyword>
<dbReference type="eggNOG" id="COG0009">
    <property type="taxonomic scope" value="Bacteria"/>
</dbReference>
<evidence type="ECO:0000256" key="1">
    <source>
        <dbReference type="ARBA" id="ARBA00004496"/>
    </source>
</evidence>
<gene>
    <name evidence="16" type="ORF">GCWU000321_00125</name>
</gene>
<evidence type="ECO:0000256" key="4">
    <source>
        <dbReference type="ARBA" id="ARBA00015492"/>
    </source>
</evidence>
<comment type="catalytic activity">
    <reaction evidence="12 13">
        <text>L-threonine + hydrogencarbonate + ATP = L-threonylcarbamoyladenylate + diphosphate + H2O</text>
        <dbReference type="Rhea" id="RHEA:36407"/>
        <dbReference type="ChEBI" id="CHEBI:15377"/>
        <dbReference type="ChEBI" id="CHEBI:17544"/>
        <dbReference type="ChEBI" id="CHEBI:30616"/>
        <dbReference type="ChEBI" id="CHEBI:33019"/>
        <dbReference type="ChEBI" id="CHEBI:57926"/>
        <dbReference type="ChEBI" id="CHEBI:73682"/>
        <dbReference type="EC" id="2.7.7.87"/>
    </reaction>
</comment>